<feature type="compositionally biased region" description="Basic and acidic residues" evidence="9">
    <location>
        <begin position="330"/>
        <end position="343"/>
    </location>
</feature>
<evidence type="ECO:0000256" key="8">
    <source>
        <dbReference type="ARBA" id="ARBA00049244"/>
    </source>
</evidence>
<evidence type="ECO:0000256" key="2">
    <source>
        <dbReference type="ARBA" id="ARBA00012417"/>
    </source>
</evidence>
<keyword evidence="7" id="KW-0238">DNA-binding</keyword>
<evidence type="ECO:0000256" key="3">
    <source>
        <dbReference type="ARBA" id="ARBA00022679"/>
    </source>
</evidence>
<dbReference type="WBParaSite" id="maker-uti_cns_0000030-snap-gene-0.12-mRNA-1">
    <property type="protein sequence ID" value="maker-uti_cns_0000030-snap-gene-0.12-mRNA-1"/>
    <property type="gene ID" value="maker-uti_cns_0000030-snap-gene-0.12"/>
</dbReference>
<evidence type="ECO:0000256" key="7">
    <source>
        <dbReference type="ARBA" id="ARBA00023125"/>
    </source>
</evidence>
<feature type="region of interest" description="Disordered" evidence="9">
    <location>
        <begin position="254"/>
        <end position="280"/>
    </location>
</feature>
<dbReference type="SUPFAM" id="SSF53098">
    <property type="entry name" value="Ribonuclease H-like"/>
    <property type="match status" value="1"/>
</dbReference>
<evidence type="ECO:0000256" key="9">
    <source>
        <dbReference type="SAM" id="MobiDB-lite"/>
    </source>
</evidence>
<dbReference type="EC" id="2.7.7.7" evidence="2"/>
<dbReference type="PANTHER" id="PTHR33568:SF3">
    <property type="entry name" value="DNA-DIRECTED DNA POLYMERASE"/>
    <property type="match status" value="1"/>
</dbReference>
<evidence type="ECO:0000256" key="5">
    <source>
        <dbReference type="ARBA" id="ARBA00022705"/>
    </source>
</evidence>
<protein>
    <recommendedName>
        <fullName evidence="2">DNA-directed DNA polymerase</fullName>
        <ecNumber evidence="2">2.7.7.7</ecNumber>
    </recommendedName>
</protein>
<dbReference type="GO" id="GO:0006260">
    <property type="term" value="P:DNA replication"/>
    <property type="evidence" value="ECO:0007669"/>
    <property type="project" value="UniProtKB-KW"/>
</dbReference>
<sequence length="1470" mass="161927">LRVRLFRQEQLLCGSSLPAVSGGASAVEIPQLRGHAIRQGRGAPPVKMLEQLTVASGIGDSEQLWRHDVQTADKEVAAAGAAERGRDCSELQQVAQALLLAEDHRLATGAAPVQALGQPGTLQCSEGGRIRDAQLNEGPVAGDEHVPFWLRFPLQAWVQSESEAAPCDPYELPQKHQYPACRAANSKLPRAQTLPHSSHHPVAADICATAIVYRHQTGAANLCEAEVLHFTDVSRAIRAVNEAAEVRDLELTAESGADQAAHDRSAEADPVQSRHAARAQGHNVRSVALPLLATAAVTRICTVLATWTSQHSLAQGICRRRYATRLLRLGGDKDTDRGDESKRLKARTKGNRPPAGKLDKTKPGKERENVECWAYVVGPVRSWQPTALADLAAQQHRSPATTAVAATISPVSPPPGSSGVSPFGPRLDQPPPHAAAHSRSLDPAYDRQLTVAIASGFDAVKAVLQIVLCLDSLGWRGCLRCRLEELVQTGGKHPAPQFRREFDRVAPIKLWVLIEPIAQQTDPPSRSFNCLEIAQQDPLVHVKAGSSLQVRARSFELLPLWLGQVDCREAVLPHSGLVGVETPNFNQVVFSFKYAFVPPTQPESVTGPGFTARLDNQRDLPKFRAKGVEYVVHITNTEDLREVFADMLEAWVPRGGCALENKHLEERHAFSKHYVRITNSDKRCLLRALVVACAYLQFVAKSITKQVWHTIKANSPTQTKLVAELQIEAGLYTTLQTVSQAAIRALNRLHPGRDFGVRVYRAEEANRCIFNLPGTEILHLHLVEQHFNVVTKLPAFFGSDHYCPSARWPTTAPTPKHKCADACSTCKTPGSNCKANRAYVRCHDCGLNCYNAQCLENHKRKNKAGRSRCDSVHVCGTCGYLEELKVGQPPEHQCGYAKCPVCKQYDETATHECFVTPPKAKESSAPYVYYDFETYVDSGKQHRVHLVTAATSCEACPKLFPRPRCSVCGGLHSSANCIAGRDLALDFTSCVSHNDCACGMREFVSVGPHSIDAFYCWLTSVFKQGAIAIAHNGSAYDAFLLLGALLNGLAKKKPQVIFQNSRLMYMKCDKITFKDSLNFIPIGLAQFPKALGLGTQLTKGDFPHVFNQPQNWGYVGPYCSIDMYGGKKNKQHDSIADWLAKQEGQVFNFNKEYLDYCLQDTTFADWTHLFQSNTIAGLAMAVFTTKFMEPNTLGDEGAPVQQPIRLEDALFGGRTEAFVPHAEATETVELRYRDVVSLYPTVNKFDKYPVGHPLKAESSGSPGMAEDAKAAYMASFFEREGVRLEKVEENPGLRFVAKIFLNSLWGKFCQRDDLTSTEIVDSYEAWLQRLTDPSIKVKSCEPIGESFMMLEYKPRFGGAGERAFKYANVPIGVFTTSHARLRLYEALEGLGTRVIYADTDSFASIVLSNIWLRLPRNLEVCTRPSQSAGQGGDTGEKANFNCCFWTRVRGFHFPLKANGTVNCGKNSSNF</sequence>
<dbReference type="PANTHER" id="PTHR33568">
    <property type="entry name" value="DNA POLYMERASE"/>
    <property type="match status" value="1"/>
</dbReference>
<evidence type="ECO:0000256" key="1">
    <source>
        <dbReference type="ARBA" id="ARBA00005755"/>
    </source>
</evidence>
<feature type="domain" description="DNA-directed DNA polymerase family B mitochondria/virus" evidence="10">
    <location>
        <begin position="1026"/>
        <end position="1257"/>
    </location>
</feature>
<keyword evidence="4" id="KW-0548">Nucleotidyltransferase</keyword>
<evidence type="ECO:0000259" key="10">
    <source>
        <dbReference type="Pfam" id="PF03175"/>
    </source>
</evidence>
<dbReference type="InterPro" id="IPR004868">
    <property type="entry name" value="DNA-dir_DNA_pol_B_mt/vir"/>
</dbReference>
<feature type="region of interest" description="Disordered" evidence="9">
    <location>
        <begin position="408"/>
        <end position="440"/>
    </location>
</feature>
<proteinExistence type="inferred from homology"/>
<dbReference type="SUPFAM" id="SSF56672">
    <property type="entry name" value="DNA/RNA polymerases"/>
    <property type="match status" value="1"/>
</dbReference>
<evidence type="ECO:0000313" key="12">
    <source>
        <dbReference type="WBParaSite" id="maker-uti_cns_0000030-snap-gene-0.12-mRNA-1"/>
    </source>
</evidence>
<evidence type="ECO:0000313" key="11">
    <source>
        <dbReference type="Proteomes" id="UP000095280"/>
    </source>
</evidence>
<keyword evidence="6" id="KW-0239">DNA-directed DNA polymerase</keyword>
<dbReference type="GO" id="GO:0003887">
    <property type="term" value="F:DNA-directed DNA polymerase activity"/>
    <property type="evidence" value="ECO:0007669"/>
    <property type="project" value="UniProtKB-KW"/>
</dbReference>
<keyword evidence="11" id="KW-1185">Reference proteome</keyword>
<dbReference type="Gene3D" id="3.30.420.10">
    <property type="entry name" value="Ribonuclease H-like superfamily/Ribonuclease H"/>
    <property type="match status" value="1"/>
</dbReference>
<evidence type="ECO:0000256" key="6">
    <source>
        <dbReference type="ARBA" id="ARBA00022932"/>
    </source>
</evidence>
<comment type="catalytic activity">
    <reaction evidence="8">
        <text>DNA(n) + a 2'-deoxyribonucleoside 5'-triphosphate = DNA(n+1) + diphosphate</text>
        <dbReference type="Rhea" id="RHEA:22508"/>
        <dbReference type="Rhea" id="RHEA-COMP:17339"/>
        <dbReference type="Rhea" id="RHEA-COMP:17340"/>
        <dbReference type="ChEBI" id="CHEBI:33019"/>
        <dbReference type="ChEBI" id="CHEBI:61560"/>
        <dbReference type="ChEBI" id="CHEBI:173112"/>
        <dbReference type="EC" id="2.7.7.7"/>
    </reaction>
</comment>
<dbReference type="Gene3D" id="1.10.287.690">
    <property type="entry name" value="Helix hairpin bin"/>
    <property type="match status" value="1"/>
</dbReference>
<name>A0A1I8FUZ8_9PLAT</name>
<dbReference type="InterPro" id="IPR012337">
    <property type="entry name" value="RNaseH-like_sf"/>
</dbReference>
<dbReference type="InterPro" id="IPR023211">
    <property type="entry name" value="DNA_pol_palm_dom_sf"/>
</dbReference>
<keyword evidence="5" id="KW-0235">DNA replication</keyword>
<dbReference type="Gene3D" id="3.90.1600.10">
    <property type="entry name" value="Palm domain of DNA polymerase"/>
    <property type="match status" value="1"/>
</dbReference>
<feature type="domain" description="DNA-directed DNA polymerase family B mitochondria/virus" evidence="10">
    <location>
        <begin position="1287"/>
        <end position="1386"/>
    </location>
</feature>
<feature type="region of interest" description="Disordered" evidence="9">
    <location>
        <begin position="330"/>
        <end position="364"/>
    </location>
</feature>
<dbReference type="InterPro" id="IPR043502">
    <property type="entry name" value="DNA/RNA_pol_sf"/>
</dbReference>
<comment type="similarity">
    <text evidence="1">Belongs to the DNA polymerase type-B family.</text>
</comment>
<dbReference type="Pfam" id="PF03175">
    <property type="entry name" value="DNA_pol_B_2"/>
    <property type="match status" value="2"/>
</dbReference>
<dbReference type="Proteomes" id="UP000095280">
    <property type="component" value="Unplaced"/>
</dbReference>
<keyword evidence="3" id="KW-0808">Transferase</keyword>
<dbReference type="InterPro" id="IPR036397">
    <property type="entry name" value="RNaseH_sf"/>
</dbReference>
<dbReference type="GO" id="GO:0003677">
    <property type="term" value="F:DNA binding"/>
    <property type="evidence" value="ECO:0007669"/>
    <property type="project" value="UniProtKB-KW"/>
</dbReference>
<organism evidence="11 12">
    <name type="scientific">Macrostomum lignano</name>
    <dbReference type="NCBI Taxonomy" id="282301"/>
    <lineage>
        <taxon>Eukaryota</taxon>
        <taxon>Metazoa</taxon>
        <taxon>Spiralia</taxon>
        <taxon>Lophotrochozoa</taxon>
        <taxon>Platyhelminthes</taxon>
        <taxon>Rhabditophora</taxon>
        <taxon>Macrostomorpha</taxon>
        <taxon>Macrostomida</taxon>
        <taxon>Macrostomidae</taxon>
        <taxon>Macrostomum</taxon>
    </lineage>
</organism>
<evidence type="ECO:0000256" key="4">
    <source>
        <dbReference type="ARBA" id="ARBA00022695"/>
    </source>
</evidence>
<dbReference type="GO" id="GO:0000166">
    <property type="term" value="F:nucleotide binding"/>
    <property type="evidence" value="ECO:0007669"/>
    <property type="project" value="InterPro"/>
</dbReference>
<reference evidence="12" key="1">
    <citation type="submission" date="2016-11" db="UniProtKB">
        <authorList>
            <consortium name="WormBaseParasite"/>
        </authorList>
    </citation>
    <scope>IDENTIFICATION</scope>
</reference>
<accession>A0A1I8FUZ8</accession>